<evidence type="ECO:0000256" key="8">
    <source>
        <dbReference type="PROSITE-ProRule" id="PRU00282"/>
    </source>
</evidence>
<reference evidence="10" key="1">
    <citation type="submission" date="2015-04" db="UniProtKB">
        <authorList>
            <consortium name="EnsemblPlants"/>
        </authorList>
    </citation>
    <scope>IDENTIFICATION</scope>
</reference>
<dbReference type="FunFam" id="1.50.40.10:FF:000162">
    <property type="entry name" value="Mitochondrial substrate carrier protein-like"/>
    <property type="match status" value="1"/>
</dbReference>
<dbReference type="Gene3D" id="1.50.40.10">
    <property type="entry name" value="Mitochondrial carrier domain"/>
    <property type="match status" value="2"/>
</dbReference>
<dbReference type="InterPro" id="IPR018108">
    <property type="entry name" value="MCP_transmembrane"/>
</dbReference>
<evidence type="ECO:0000256" key="6">
    <source>
        <dbReference type="ARBA" id="ARBA00022989"/>
    </source>
</evidence>
<dbReference type="Pfam" id="PF00153">
    <property type="entry name" value="Mito_carr"/>
    <property type="match status" value="3"/>
</dbReference>
<dbReference type="AlphaFoldDB" id="A0A0D9YW44"/>
<dbReference type="EnsemblPlants" id="OGLUM02G27540.1">
    <property type="protein sequence ID" value="OGLUM02G27540.1"/>
    <property type="gene ID" value="OGLUM02G27540"/>
</dbReference>
<feature type="region of interest" description="Disordered" evidence="9">
    <location>
        <begin position="153"/>
        <end position="174"/>
    </location>
</feature>
<keyword evidence="6" id="KW-1133">Transmembrane helix</keyword>
<comment type="similarity">
    <text evidence="2">Belongs to the mitochondrial carrier (TC 2.A.29) family.</text>
</comment>
<keyword evidence="11" id="KW-1185">Reference proteome</keyword>
<dbReference type="InterPro" id="IPR023395">
    <property type="entry name" value="MCP_dom_sf"/>
</dbReference>
<keyword evidence="5" id="KW-0677">Repeat</keyword>
<dbReference type="Gramene" id="OGLUM02G27540.1">
    <property type="protein sequence ID" value="OGLUM02G27540.1"/>
    <property type="gene ID" value="OGLUM02G27540"/>
</dbReference>
<dbReference type="FunFam" id="1.50.40.10:FF:000080">
    <property type="entry name" value="Mitochondrial substrate carrier protein-like"/>
    <property type="match status" value="1"/>
</dbReference>
<dbReference type="eggNOG" id="KOG0768">
    <property type="taxonomic scope" value="Eukaryota"/>
</dbReference>
<evidence type="ECO:0000313" key="11">
    <source>
        <dbReference type="Proteomes" id="UP000026961"/>
    </source>
</evidence>
<evidence type="ECO:0000256" key="1">
    <source>
        <dbReference type="ARBA" id="ARBA00004141"/>
    </source>
</evidence>
<feature type="compositionally biased region" description="Basic and acidic residues" evidence="9">
    <location>
        <begin position="71"/>
        <end position="81"/>
    </location>
</feature>
<evidence type="ECO:0000256" key="5">
    <source>
        <dbReference type="ARBA" id="ARBA00022737"/>
    </source>
</evidence>
<reference evidence="10" key="2">
    <citation type="submission" date="2018-05" db="EMBL/GenBank/DDBJ databases">
        <title>OgluRS3 (Oryza glumaepatula Reference Sequence Version 3).</title>
        <authorList>
            <person name="Zhang J."/>
            <person name="Kudrna D."/>
            <person name="Lee S."/>
            <person name="Talag J."/>
            <person name="Welchert J."/>
            <person name="Wing R.A."/>
        </authorList>
    </citation>
    <scope>NUCLEOTIDE SEQUENCE [LARGE SCALE GENOMIC DNA]</scope>
</reference>
<evidence type="ECO:0000256" key="9">
    <source>
        <dbReference type="SAM" id="MobiDB-lite"/>
    </source>
</evidence>
<dbReference type="PROSITE" id="PS50920">
    <property type="entry name" value="SOLCAR"/>
    <property type="match status" value="3"/>
</dbReference>
<evidence type="ECO:0000313" key="10">
    <source>
        <dbReference type="EnsemblPlants" id="OGLUM02G27540.1"/>
    </source>
</evidence>
<evidence type="ECO:0000256" key="2">
    <source>
        <dbReference type="ARBA" id="ARBA00006375"/>
    </source>
</evidence>
<dbReference type="Proteomes" id="UP000026961">
    <property type="component" value="Chromosome 2"/>
</dbReference>
<sequence>MPCSVGPSLLWTCLDQQPTPKIATPLPLPFSPFGARVPPGSPRGGTLETGGGGDGDGPRTPTSCSAVVSSTREKAEGEGNRRRPSQSYSPPSSWKAVKSSLALLSLRAPSELPSHLKMSSKCGAPKVRKPTINYHRLPLDGHQFDLDAFLTKDRNANNQSKPSTQSGSKSIDRRLTTPQLVSALTGIWNLVGQPESSCTAQISESHEILHKDEPVCFSKEQKEHALMSCCAENSTGLSSQNFLSTPKSIFEDLSLVKKMLMLTSCSSMAGGSSTWRHVHVGSAYYLKYQNIYPMQTRMMHTYAVSGSTEFKKDQSFRRDDNHSSQTRNMPTELCTSSSEEAHIYKSSLHGTKSNLEIIPEYCSSSSCSSQQMVTCEETRIMPADQISSNTCTLTENSVCISCPVGDAVVINSEHTDQNVHGLMSQEHSVDKYSPQLESSVQHRFYGAVNLNRHAVAGALAGTVVSVSLHPIDTVKTIIQVNSSRRSSFYHTLRRALVERGVLGLYGGLASKIACSAPISAIYTLTYEIVKGSLLPILPKEYHSIAHCTAGGCSSIATSFVFTPSECIKQQMQVGSQYQNCWDALLGCLRKGGITSLYAGWGAVLCRNIPHSVIKFYTYESLKQFMLKSAPANANLDSGQTLFCGGFAGSTAALCTTPFDVVKTRVQLQALSPISKYDGVLHALKEIFQHEGLQGLYRGLAPRLAMYMSQGAIFFTSYEFLKTIMFSEQELHARNF</sequence>
<keyword evidence="7 8" id="KW-0472">Membrane</keyword>
<dbReference type="eggNOG" id="KOG0764">
    <property type="taxonomic scope" value="Eukaryota"/>
</dbReference>
<keyword evidence="4 8" id="KW-0812">Transmembrane</keyword>
<dbReference type="GO" id="GO:0016020">
    <property type="term" value="C:membrane"/>
    <property type="evidence" value="ECO:0007669"/>
    <property type="project" value="UniProtKB-SubCell"/>
</dbReference>
<comment type="subcellular location">
    <subcellularLocation>
        <location evidence="1">Membrane</location>
        <topology evidence="1">Multi-pass membrane protein</topology>
    </subcellularLocation>
</comment>
<accession>A0A0D9YW44</accession>
<dbReference type="HOGENOM" id="CLU_025765_1_0_1"/>
<evidence type="ECO:0000256" key="3">
    <source>
        <dbReference type="ARBA" id="ARBA00022448"/>
    </source>
</evidence>
<keyword evidence="3" id="KW-0813">Transport</keyword>
<feature type="repeat" description="Solcar" evidence="8">
    <location>
        <begin position="541"/>
        <end position="624"/>
    </location>
</feature>
<dbReference type="SUPFAM" id="SSF103506">
    <property type="entry name" value="Mitochondrial carrier"/>
    <property type="match status" value="1"/>
</dbReference>
<feature type="repeat" description="Solcar" evidence="8">
    <location>
        <begin position="448"/>
        <end position="532"/>
    </location>
</feature>
<proteinExistence type="inferred from homology"/>
<name>A0A0D9YW44_9ORYZ</name>
<evidence type="ECO:0000256" key="4">
    <source>
        <dbReference type="ARBA" id="ARBA00022692"/>
    </source>
</evidence>
<dbReference type="PANTHER" id="PTHR45667">
    <property type="entry name" value="S-ADENOSYLMETHIONINE MITOCHONDRIAL CARRIER PROTEIN"/>
    <property type="match status" value="1"/>
</dbReference>
<organism evidence="10">
    <name type="scientific">Oryza glumipatula</name>
    <dbReference type="NCBI Taxonomy" id="40148"/>
    <lineage>
        <taxon>Eukaryota</taxon>
        <taxon>Viridiplantae</taxon>
        <taxon>Streptophyta</taxon>
        <taxon>Embryophyta</taxon>
        <taxon>Tracheophyta</taxon>
        <taxon>Spermatophyta</taxon>
        <taxon>Magnoliopsida</taxon>
        <taxon>Liliopsida</taxon>
        <taxon>Poales</taxon>
        <taxon>Poaceae</taxon>
        <taxon>BOP clade</taxon>
        <taxon>Oryzoideae</taxon>
        <taxon>Oryzeae</taxon>
        <taxon>Oryzinae</taxon>
        <taxon>Oryza</taxon>
    </lineage>
</organism>
<evidence type="ECO:0000256" key="7">
    <source>
        <dbReference type="ARBA" id="ARBA00023136"/>
    </source>
</evidence>
<feature type="repeat" description="Solcar" evidence="8">
    <location>
        <begin position="639"/>
        <end position="723"/>
    </location>
</feature>
<feature type="region of interest" description="Disordered" evidence="9">
    <location>
        <begin position="21"/>
        <end position="93"/>
    </location>
</feature>
<feature type="compositionally biased region" description="Polar residues" evidence="9">
    <location>
        <begin position="156"/>
        <end position="169"/>
    </location>
</feature>
<protein>
    <submittedName>
        <fullName evidence="10">Uncharacterized protein</fullName>
    </submittedName>
</protein>